<evidence type="ECO:0000313" key="4">
    <source>
        <dbReference type="Proteomes" id="UP000606044"/>
    </source>
</evidence>
<feature type="compositionally biased region" description="Pro residues" evidence="1">
    <location>
        <begin position="185"/>
        <end position="215"/>
    </location>
</feature>
<evidence type="ECO:0000256" key="2">
    <source>
        <dbReference type="SAM" id="SignalP"/>
    </source>
</evidence>
<dbReference type="EMBL" id="BMCT01000002">
    <property type="protein sequence ID" value="GGF59177.1"/>
    <property type="molecule type" value="Genomic_DNA"/>
</dbReference>
<gene>
    <name evidence="3" type="ORF">GCM10007301_18630</name>
</gene>
<name>A0A917BVL0_9HYPH</name>
<dbReference type="AlphaFoldDB" id="A0A917BVL0"/>
<reference evidence="3" key="1">
    <citation type="journal article" date="2014" name="Int. J. Syst. Evol. Microbiol.">
        <title>Complete genome sequence of Corynebacterium casei LMG S-19264T (=DSM 44701T), isolated from a smear-ripened cheese.</title>
        <authorList>
            <consortium name="US DOE Joint Genome Institute (JGI-PGF)"/>
            <person name="Walter F."/>
            <person name="Albersmeier A."/>
            <person name="Kalinowski J."/>
            <person name="Ruckert C."/>
        </authorList>
    </citation>
    <scope>NUCLEOTIDE SEQUENCE</scope>
    <source>
        <strain evidence="3">CCM 7897</strain>
    </source>
</reference>
<keyword evidence="4" id="KW-1185">Reference proteome</keyword>
<sequence length="215" mass="21818">MTTRKVCAAALMASVGVAAYCIAAAHADPSKATDRLPMAAGSPGLERAAEVVPGRQDPARGPGGSAAVPGIRLGHIPPPPPPPPGPAGMAGMLSAAETAIGIRAEQLDVWRDFTDALLALAPPPPPKPEDGAADKQPFSGSIALAEHLKADGKKAETLLAAIEKLKAKLSQDQLERMARFEGALLPPPPPPGFMGPGAPPPGVQPPPGFPPHMRG</sequence>
<feature type="region of interest" description="Disordered" evidence="1">
    <location>
        <begin position="182"/>
        <end position="215"/>
    </location>
</feature>
<evidence type="ECO:0000313" key="3">
    <source>
        <dbReference type="EMBL" id="GGF59177.1"/>
    </source>
</evidence>
<feature type="signal peptide" evidence="2">
    <location>
        <begin position="1"/>
        <end position="23"/>
    </location>
</feature>
<reference evidence="3" key="2">
    <citation type="submission" date="2020-09" db="EMBL/GenBank/DDBJ databases">
        <authorList>
            <person name="Sun Q."/>
            <person name="Sedlacek I."/>
        </authorList>
    </citation>
    <scope>NUCLEOTIDE SEQUENCE</scope>
    <source>
        <strain evidence="3">CCM 7897</strain>
    </source>
</reference>
<evidence type="ECO:0008006" key="5">
    <source>
        <dbReference type="Google" id="ProtNLM"/>
    </source>
</evidence>
<protein>
    <recommendedName>
        <fullName evidence="5">LTXXQ motif family protein</fullName>
    </recommendedName>
</protein>
<keyword evidence="2" id="KW-0732">Signal</keyword>
<proteinExistence type="predicted"/>
<dbReference type="Proteomes" id="UP000606044">
    <property type="component" value="Unassembled WGS sequence"/>
</dbReference>
<evidence type="ECO:0000256" key="1">
    <source>
        <dbReference type="SAM" id="MobiDB-lite"/>
    </source>
</evidence>
<accession>A0A917BVL0</accession>
<organism evidence="3 4">
    <name type="scientific">Azorhizobium oxalatiphilum</name>
    <dbReference type="NCBI Taxonomy" id="980631"/>
    <lineage>
        <taxon>Bacteria</taxon>
        <taxon>Pseudomonadati</taxon>
        <taxon>Pseudomonadota</taxon>
        <taxon>Alphaproteobacteria</taxon>
        <taxon>Hyphomicrobiales</taxon>
        <taxon>Xanthobacteraceae</taxon>
        <taxon>Azorhizobium</taxon>
    </lineage>
</organism>
<comment type="caution">
    <text evidence="3">The sequence shown here is derived from an EMBL/GenBank/DDBJ whole genome shotgun (WGS) entry which is preliminary data.</text>
</comment>
<feature type="chain" id="PRO_5037701009" description="LTXXQ motif family protein" evidence="2">
    <location>
        <begin position="24"/>
        <end position="215"/>
    </location>
</feature>